<protein>
    <recommendedName>
        <fullName evidence="4">Head decoration protein</fullName>
    </recommendedName>
</protein>
<evidence type="ECO:0000313" key="2">
    <source>
        <dbReference type="EMBL" id="SDF36789.1"/>
    </source>
</evidence>
<dbReference type="EMBL" id="FNBZ01000001">
    <property type="protein sequence ID" value="SDF36789.1"/>
    <property type="molecule type" value="Genomic_DNA"/>
</dbReference>
<dbReference type="Proteomes" id="UP000199468">
    <property type="component" value="Unassembled WGS sequence"/>
</dbReference>
<keyword evidence="3" id="KW-1185">Reference proteome</keyword>
<reference evidence="2 3" key="1">
    <citation type="submission" date="2016-10" db="EMBL/GenBank/DDBJ databases">
        <authorList>
            <person name="Varghese N."/>
            <person name="Submissions S."/>
        </authorList>
    </citation>
    <scope>NUCLEOTIDE SEQUENCE [LARGE SCALE GENOMIC DNA]</scope>
    <source>
        <strain evidence="2 3">DSM 26672</strain>
    </source>
</reference>
<feature type="region of interest" description="Disordered" evidence="1">
    <location>
        <begin position="1"/>
        <end position="29"/>
    </location>
</feature>
<gene>
    <name evidence="2" type="ORF">SAMN05421844_101444</name>
</gene>
<name>A0ABY0NEW9_9HYPH</name>
<sequence length="238" mass="23646">MLDDHASESPDAPDDAAEGELLYVRPTSGPPNAKRTFGSLWRNVLGRTAAAQRSFFGADPVAQPAGAAQAAISDNSGGSAAPTTGLAAATYRQTIILPLQLADIAAGDFKIALPFDFTVISALFRTAKPASTASKLATLTASVNAVSVTGGVMALTTANQNTIGGTVAGTAITAGNQGSAGQTIGVTASAVTAFVEGSGWVEFTVLNRSQANAAATLAAQGNAIRAGLVSLGLLKGSA</sequence>
<evidence type="ECO:0000313" key="3">
    <source>
        <dbReference type="Proteomes" id="UP000199468"/>
    </source>
</evidence>
<organism evidence="2 3">
    <name type="scientific">Bosea robiniae</name>
    <dbReference type="NCBI Taxonomy" id="1036780"/>
    <lineage>
        <taxon>Bacteria</taxon>
        <taxon>Pseudomonadati</taxon>
        <taxon>Pseudomonadota</taxon>
        <taxon>Alphaproteobacteria</taxon>
        <taxon>Hyphomicrobiales</taxon>
        <taxon>Boseaceae</taxon>
        <taxon>Bosea</taxon>
    </lineage>
</organism>
<proteinExistence type="predicted"/>
<comment type="caution">
    <text evidence="2">The sequence shown here is derived from an EMBL/GenBank/DDBJ whole genome shotgun (WGS) entry which is preliminary data.</text>
</comment>
<evidence type="ECO:0008006" key="4">
    <source>
        <dbReference type="Google" id="ProtNLM"/>
    </source>
</evidence>
<accession>A0ABY0NEW9</accession>
<dbReference type="RefSeq" id="WP_091855635.1">
    <property type="nucleotide sequence ID" value="NZ_FNBZ01000001.1"/>
</dbReference>
<evidence type="ECO:0000256" key="1">
    <source>
        <dbReference type="SAM" id="MobiDB-lite"/>
    </source>
</evidence>